<protein>
    <submittedName>
        <fullName evidence="3">Transporter</fullName>
    </submittedName>
</protein>
<evidence type="ECO:0000313" key="3">
    <source>
        <dbReference type="WBParaSite" id="PTRK_0001317250.1"/>
    </source>
</evidence>
<keyword evidence="2" id="KW-1185">Reference proteome</keyword>
<feature type="transmembrane region" description="Helical" evidence="1">
    <location>
        <begin position="149"/>
        <end position="166"/>
    </location>
</feature>
<dbReference type="Proteomes" id="UP000038045">
    <property type="component" value="Unplaced"/>
</dbReference>
<dbReference type="AlphaFoldDB" id="A0A0N4ZWV7"/>
<name>A0A0N4ZWV7_PARTI</name>
<keyword evidence="1" id="KW-0812">Transmembrane</keyword>
<keyword evidence="1" id="KW-1133">Transmembrane helix</keyword>
<feature type="transmembrane region" description="Helical" evidence="1">
    <location>
        <begin position="80"/>
        <end position="105"/>
    </location>
</feature>
<reference evidence="3" key="1">
    <citation type="submission" date="2017-02" db="UniProtKB">
        <authorList>
            <consortium name="WormBaseParasite"/>
        </authorList>
    </citation>
    <scope>IDENTIFICATION</scope>
</reference>
<proteinExistence type="predicted"/>
<dbReference type="WBParaSite" id="PTRK_0001317250.1">
    <property type="protein sequence ID" value="PTRK_0001317250.1"/>
    <property type="gene ID" value="PTRK_0001317250"/>
</dbReference>
<evidence type="ECO:0000313" key="2">
    <source>
        <dbReference type="Proteomes" id="UP000038045"/>
    </source>
</evidence>
<sequence length="241" mass="27628">METKKLAIELDNVDLSKKGKSSLKQFIWNARYDIFKVFFCFSYVFFCMKYVPDYSFSEYKKNINIFTVFAGNYDKNDWPFYGLFVFLIILLFIAFCTVTFVKLFLKNNSSSIAIKILMYIEFMFSNYVLDSHIIKLLKFLEIDLSHSLIFYIVMFISGSRVLTLATSGPSGRNHLFTTLFAAITSLEFLDAFPSLSGLGAAIILGNSINVFMCASNQITTEKMANFEKGEKKIIKLQSNDT</sequence>
<keyword evidence="1" id="KW-0472">Membrane</keyword>
<feature type="transmembrane region" description="Helical" evidence="1">
    <location>
        <begin position="195"/>
        <end position="214"/>
    </location>
</feature>
<organism evidence="2 3">
    <name type="scientific">Parastrongyloides trichosuri</name>
    <name type="common">Possum-specific nematode worm</name>
    <dbReference type="NCBI Taxonomy" id="131310"/>
    <lineage>
        <taxon>Eukaryota</taxon>
        <taxon>Metazoa</taxon>
        <taxon>Ecdysozoa</taxon>
        <taxon>Nematoda</taxon>
        <taxon>Chromadorea</taxon>
        <taxon>Rhabditida</taxon>
        <taxon>Tylenchina</taxon>
        <taxon>Panagrolaimomorpha</taxon>
        <taxon>Strongyloidoidea</taxon>
        <taxon>Strongyloididae</taxon>
        <taxon>Parastrongyloides</taxon>
    </lineage>
</organism>
<feature type="transmembrane region" description="Helical" evidence="1">
    <location>
        <begin position="34"/>
        <end position="51"/>
    </location>
</feature>
<accession>A0A0N4ZWV7</accession>
<evidence type="ECO:0000256" key="1">
    <source>
        <dbReference type="SAM" id="Phobius"/>
    </source>
</evidence>